<comment type="caution">
    <text evidence="2">The sequence shown here is derived from an EMBL/GenBank/DDBJ whole genome shotgun (WGS) entry which is preliminary data.</text>
</comment>
<accession>A0ABP4VIN5</accession>
<keyword evidence="3" id="KW-1185">Reference proteome</keyword>
<evidence type="ECO:0000313" key="2">
    <source>
        <dbReference type="EMBL" id="GAA1728266.1"/>
    </source>
</evidence>
<name>A0ABP4VIN5_9ACTN</name>
<dbReference type="RefSeq" id="WP_211125449.1">
    <property type="nucleotide sequence ID" value="NZ_BAAALR010000121.1"/>
</dbReference>
<evidence type="ECO:0000313" key="3">
    <source>
        <dbReference type="Proteomes" id="UP001499947"/>
    </source>
</evidence>
<protein>
    <submittedName>
        <fullName evidence="2">Uncharacterized protein</fullName>
    </submittedName>
</protein>
<reference evidence="3" key="1">
    <citation type="journal article" date="2019" name="Int. J. Syst. Evol. Microbiol.">
        <title>The Global Catalogue of Microorganisms (GCM) 10K type strain sequencing project: providing services to taxonomists for standard genome sequencing and annotation.</title>
        <authorList>
            <consortium name="The Broad Institute Genomics Platform"/>
            <consortium name="The Broad Institute Genome Sequencing Center for Infectious Disease"/>
            <person name="Wu L."/>
            <person name="Ma J."/>
        </authorList>
    </citation>
    <scope>NUCLEOTIDE SEQUENCE [LARGE SCALE GENOMIC DNA]</scope>
    <source>
        <strain evidence="3">JCM 13244</strain>
    </source>
</reference>
<dbReference type="Proteomes" id="UP001499947">
    <property type="component" value="Unassembled WGS sequence"/>
</dbReference>
<proteinExistence type="predicted"/>
<feature type="compositionally biased region" description="Basic residues" evidence="1">
    <location>
        <begin position="82"/>
        <end position="106"/>
    </location>
</feature>
<organism evidence="2 3">
    <name type="scientific">Streptomyces yatensis</name>
    <dbReference type="NCBI Taxonomy" id="155177"/>
    <lineage>
        <taxon>Bacteria</taxon>
        <taxon>Bacillati</taxon>
        <taxon>Actinomycetota</taxon>
        <taxon>Actinomycetes</taxon>
        <taxon>Kitasatosporales</taxon>
        <taxon>Streptomycetaceae</taxon>
        <taxon>Streptomyces</taxon>
        <taxon>Streptomyces violaceusniger group</taxon>
    </lineage>
</organism>
<dbReference type="EMBL" id="BAAALR010000121">
    <property type="protein sequence ID" value="GAA1728266.1"/>
    <property type="molecule type" value="Genomic_DNA"/>
</dbReference>
<feature type="region of interest" description="Disordered" evidence="1">
    <location>
        <begin position="78"/>
        <end position="114"/>
    </location>
</feature>
<evidence type="ECO:0000256" key="1">
    <source>
        <dbReference type="SAM" id="MobiDB-lite"/>
    </source>
</evidence>
<gene>
    <name evidence="2" type="ORF">GCM10009680_81800</name>
</gene>
<sequence>MTESQAPRIHRPPIVVLGVQQNDPPYRLVEIAGELAGKAHSVLDVIEIAREVGLDDVDLDDPDVVRWVGGDKFTWTSFWPPHRSHRPHGWHGSHGSHHEHRARRSRGAGSGDVD</sequence>